<evidence type="ECO:0000313" key="4">
    <source>
        <dbReference type="EMBL" id="SCJ40846.1"/>
    </source>
</evidence>
<dbReference type="EMBL" id="FMHG01000001">
    <property type="protein sequence ID" value="SCJ40846.1"/>
    <property type="molecule type" value="Genomic_DNA"/>
</dbReference>
<reference evidence="4" key="1">
    <citation type="submission" date="2015-09" db="EMBL/GenBank/DDBJ databases">
        <authorList>
            <consortium name="Pathogen Informatics"/>
        </authorList>
    </citation>
    <scope>NUCLEOTIDE SEQUENCE</scope>
    <source>
        <strain evidence="4">2789STDY5834896</strain>
    </source>
</reference>
<accession>A0A1C6G6C3</accession>
<dbReference type="SUPFAM" id="SSF141868">
    <property type="entry name" value="EAL domain-like"/>
    <property type="match status" value="1"/>
</dbReference>
<dbReference type="SMART" id="SM00052">
    <property type="entry name" value="EAL"/>
    <property type="match status" value="1"/>
</dbReference>
<keyword evidence="1" id="KW-1133">Transmembrane helix</keyword>
<proteinExistence type="predicted"/>
<dbReference type="InterPro" id="IPR001633">
    <property type="entry name" value="EAL_dom"/>
</dbReference>
<feature type="domain" description="EAL" evidence="2">
    <location>
        <begin position="363"/>
        <end position="617"/>
    </location>
</feature>
<dbReference type="GO" id="GO:0071111">
    <property type="term" value="F:cyclic-guanylate-specific phosphodiesterase activity"/>
    <property type="evidence" value="ECO:0007669"/>
    <property type="project" value="InterPro"/>
</dbReference>
<dbReference type="AlphaFoldDB" id="A0A1C6G6C3"/>
<dbReference type="NCBIfam" id="TIGR00254">
    <property type="entry name" value="GGDEF"/>
    <property type="match status" value="1"/>
</dbReference>
<feature type="domain" description="GGDEF" evidence="3">
    <location>
        <begin position="219"/>
        <end position="354"/>
    </location>
</feature>
<evidence type="ECO:0000256" key="1">
    <source>
        <dbReference type="SAM" id="Phobius"/>
    </source>
</evidence>
<dbReference type="PROSITE" id="PS51257">
    <property type="entry name" value="PROKAR_LIPOPROTEIN"/>
    <property type="match status" value="1"/>
</dbReference>
<dbReference type="InterPro" id="IPR000160">
    <property type="entry name" value="GGDEF_dom"/>
</dbReference>
<evidence type="ECO:0000259" key="2">
    <source>
        <dbReference type="PROSITE" id="PS50883"/>
    </source>
</evidence>
<organism evidence="4">
    <name type="scientific">uncultured Anaerotruncus sp</name>
    <dbReference type="NCBI Taxonomy" id="905011"/>
    <lineage>
        <taxon>Bacteria</taxon>
        <taxon>Bacillati</taxon>
        <taxon>Bacillota</taxon>
        <taxon>Clostridia</taxon>
        <taxon>Eubacteriales</taxon>
        <taxon>Oscillospiraceae</taxon>
        <taxon>Anaerotruncus</taxon>
        <taxon>environmental samples</taxon>
    </lineage>
</organism>
<protein>
    <submittedName>
        <fullName evidence="4">Bacteriophytochrome cph2</fullName>
    </submittedName>
</protein>
<name>A0A1C6G6C3_9FIRM</name>
<keyword evidence="1" id="KW-0472">Membrane</keyword>
<dbReference type="CDD" id="cd01948">
    <property type="entry name" value="EAL"/>
    <property type="match status" value="1"/>
</dbReference>
<dbReference type="SUPFAM" id="SSF55073">
    <property type="entry name" value="Nucleotide cyclase"/>
    <property type="match status" value="1"/>
</dbReference>
<dbReference type="Gene3D" id="3.30.70.270">
    <property type="match status" value="1"/>
</dbReference>
<dbReference type="PROSITE" id="PS50883">
    <property type="entry name" value="EAL"/>
    <property type="match status" value="1"/>
</dbReference>
<sequence length="621" mass="70907">MKRRWRYALFGFFVGMILLGCVTLQSIHSVRSHGQLINYVGIVRGATQRLVKLELADTPSDELIVYLDDILENLTTGKGKYGLALIEDRDYRLCLEELDQQWGDLKELLYIHRTDTAVAPAFLDKSEQYFDLANQTVFAAEAYSSRQTRDLTVLIILLFVGILAVWAVFFRFNFKEMLHLKSANQDLSDQAGRDPLTGAYDLSRFQREAQLLLDGAAEEKYALFYVDFADFKYLNDLLGYACGDNILKRYAALLSADMGDSEVFGRINADNFVILRQYDAKRHLLQRQRYVDAQIVDYVYTTYQKQSLPVRCGICCVEDTVEQLKVEGLMDRANFARGDVKNGTVSGQYCFYDEGIRRRLFAQKAIESSMADALKAHEFEVYYQPKVDPKSGQIACAEALVRWRRADGTVIPPDQFIPVFEKNRTIPLLDRYVFEEVCIWLRHMLDSKKRVLPVSVNVSRMQFGGADFVPAYTAIRDKYHLPPQLLEIEFTETILFENWDQLSEIVDDLQAAGFSCAIDDFGKGYSSLSTIKNLSIDVLKIDALFFRDMVHADKDRLIVEGIINLVRQFGIVTVAEGIEDSQQVEFLRRAGCDLIQGYVFYRPMPQPEYEALLASVPLAAN</sequence>
<keyword evidence="1" id="KW-0812">Transmembrane</keyword>
<dbReference type="PROSITE" id="PS50887">
    <property type="entry name" value="GGDEF"/>
    <property type="match status" value="1"/>
</dbReference>
<dbReference type="Gene3D" id="3.20.20.450">
    <property type="entry name" value="EAL domain"/>
    <property type="match status" value="1"/>
</dbReference>
<dbReference type="InterPro" id="IPR029787">
    <property type="entry name" value="Nucleotide_cyclase"/>
</dbReference>
<dbReference type="InterPro" id="IPR043128">
    <property type="entry name" value="Rev_trsase/Diguanyl_cyclase"/>
</dbReference>
<gene>
    <name evidence="4" type="primary">cph2_3</name>
    <name evidence="4" type="ORF">SAMEA3545359_00248</name>
</gene>
<dbReference type="SMART" id="SM00267">
    <property type="entry name" value="GGDEF"/>
    <property type="match status" value="1"/>
</dbReference>
<dbReference type="PANTHER" id="PTHR33121">
    <property type="entry name" value="CYCLIC DI-GMP PHOSPHODIESTERASE PDEF"/>
    <property type="match status" value="1"/>
</dbReference>
<feature type="transmembrane region" description="Helical" evidence="1">
    <location>
        <begin position="151"/>
        <end position="172"/>
    </location>
</feature>
<dbReference type="Pfam" id="PF00563">
    <property type="entry name" value="EAL"/>
    <property type="match status" value="1"/>
</dbReference>
<dbReference type="InterPro" id="IPR050706">
    <property type="entry name" value="Cyclic-di-GMP_PDE-like"/>
</dbReference>
<dbReference type="Pfam" id="PF00990">
    <property type="entry name" value="GGDEF"/>
    <property type="match status" value="1"/>
</dbReference>
<dbReference type="InterPro" id="IPR035919">
    <property type="entry name" value="EAL_sf"/>
</dbReference>
<evidence type="ECO:0000259" key="3">
    <source>
        <dbReference type="PROSITE" id="PS50887"/>
    </source>
</evidence>
<dbReference type="PANTHER" id="PTHR33121:SF71">
    <property type="entry name" value="OXYGEN SENSOR PROTEIN DOSP"/>
    <property type="match status" value="1"/>
</dbReference>